<comment type="caution">
    <text evidence="5">The sequence shown here is derived from an EMBL/GenBank/DDBJ whole genome shotgun (WGS) entry which is preliminary data.</text>
</comment>
<protein>
    <submittedName>
        <fullName evidence="5">Site-specific integrase</fullName>
    </submittedName>
</protein>
<organism evidence="5 6">
    <name type="scientific">Limnoraphis robusta CCNP1315</name>
    <dbReference type="NCBI Taxonomy" id="3110306"/>
    <lineage>
        <taxon>Bacteria</taxon>
        <taxon>Bacillati</taxon>
        <taxon>Cyanobacteriota</taxon>
        <taxon>Cyanophyceae</taxon>
        <taxon>Oscillatoriophycideae</taxon>
        <taxon>Oscillatoriales</taxon>
        <taxon>Sirenicapillariaceae</taxon>
        <taxon>Limnoraphis</taxon>
    </lineage>
</organism>
<accession>A0ABU5U6R1</accession>
<feature type="domain" description="Tyr recombinase" evidence="4">
    <location>
        <begin position="129"/>
        <end position="317"/>
    </location>
</feature>
<dbReference type="InterPro" id="IPR050090">
    <property type="entry name" value="Tyrosine_recombinase_XerCD"/>
</dbReference>
<reference evidence="5 6" key="1">
    <citation type="submission" date="2023-12" db="EMBL/GenBank/DDBJ databases">
        <title>Baltic Sea Cyanobacteria.</title>
        <authorList>
            <person name="Delbaje E."/>
            <person name="Fewer D.P."/>
            <person name="Shishido T.K."/>
        </authorList>
    </citation>
    <scope>NUCLEOTIDE SEQUENCE [LARGE SCALE GENOMIC DNA]</scope>
    <source>
        <strain evidence="5 6">CCNP 1315</strain>
    </source>
</reference>
<dbReference type="InterPro" id="IPR011010">
    <property type="entry name" value="DNA_brk_join_enz"/>
</dbReference>
<dbReference type="PANTHER" id="PTHR30349:SF41">
    <property type="entry name" value="INTEGRASE_RECOMBINASE PROTEIN MJ0367-RELATED"/>
    <property type="match status" value="1"/>
</dbReference>
<proteinExistence type="inferred from homology"/>
<dbReference type="InterPro" id="IPR002104">
    <property type="entry name" value="Integrase_catalytic"/>
</dbReference>
<comment type="similarity">
    <text evidence="1">Belongs to the 'phage' integrase family.</text>
</comment>
<evidence type="ECO:0000256" key="3">
    <source>
        <dbReference type="ARBA" id="ARBA00023172"/>
    </source>
</evidence>
<dbReference type="Pfam" id="PF00589">
    <property type="entry name" value="Phage_integrase"/>
    <property type="match status" value="1"/>
</dbReference>
<dbReference type="Gene3D" id="1.10.443.10">
    <property type="entry name" value="Intergrase catalytic core"/>
    <property type="match status" value="1"/>
</dbReference>
<gene>
    <name evidence="5" type="ORF">VB854_28675</name>
</gene>
<evidence type="ECO:0000259" key="4">
    <source>
        <dbReference type="PROSITE" id="PS51898"/>
    </source>
</evidence>
<dbReference type="Proteomes" id="UP001301728">
    <property type="component" value="Unassembled WGS sequence"/>
</dbReference>
<dbReference type="RefSeq" id="WP_323274474.1">
    <property type="nucleotide sequence ID" value="NZ_JAYGHT010000195.1"/>
</dbReference>
<dbReference type="PANTHER" id="PTHR30349">
    <property type="entry name" value="PHAGE INTEGRASE-RELATED"/>
    <property type="match status" value="1"/>
</dbReference>
<name>A0ABU5U6R1_9CYAN</name>
<evidence type="ECO:0000313" key="6">
    <source>
        <dbReference type="Proteomes" id="UP001301728"/>
    </source>
</evidence>
<dbReference type="InterPro" id="IPR013762">
    <property type="entry name" value="Integrase-like_cat_sf"/>
</dbReference>
<sequence>MSGKLGLEDRESLKLTVPVPLTQHPAGVYLASLNEGSVPTMKHALNAIASLLTGGECDALTLDWAKLRYRHTAAVRVALKRHYASTTVNKMLCALRRVLKEALRLDLIDPLDYSKAVDLPNFRTGQKKLRGRALSSSEIVDLMEVCQPQTDETLKPIDIRDIALIVILRGTGMRRDELVSLELQDFDIDTGTLEIRKGKGDKYRLVYLPEALIPLVEDWLEIRGTEPGPLLCPISKGGNLQMRHMCSDAVLKILKKRAEAAGVESFSPHDFRRTFCSDLLDAGVDIVTVQKLAGHSSPVTTAKYDRRGEETKRKAVQKLGF</sequence>
<evidence type="ECO:0000256" key="1">
    <source>
        <dbReference type="ARBA" id="ARBA00008857"/>
    </source>
</evidence>
<evidence type="ECO:0000313" key="5">
    <source>
        <dbReference type="EMBL" id="MEA5522908.1"/>
    </source>
</evidence>
<keyword evidence="2" id="KW-0238">DNA-binding</keyword>
<keyword evidence="6" id="KW-1185">Reference proteome</keyword>
<evidence type="ECO:0000256" key="2">
    <source>
        <dbReference type="ARBA" id="ARBA00023125"/>
    </source>
</evidence>
<keyword evidence="3" id="KW-0233">DNA recombination</keyword>
<dbReference type="PROSITE" id="PS51898">
    <property type="entry name" value="TYR_RECOMBINASE"/>
    <property type="match status" value="1"/>
</dbReference>
<dbReference type="EMBL" id="JAYGHT010000195">
    <property type="protein sequence ID" value="MEA5522908.1"/>
    <property type="molecule type" value="Genomic_DNA"/>
</dbReference>
<dbReference type="SUPFAM" id="SSF56349">
    <property type="entry name" value="DNA breaking-rejoining enzymes"/>
    <property type="match status" value="1"/>
</dbReference>
<dbReference type="CDD" id="cd00397">
    <property type="entry name" value="DNA_BRE_C"/>
    <property type="match status" value="1"/>
</dbReference>